<feature type="region of interest" description="Disordered" evidence="1">
    <location>
        <begin position="193"/>
        <end position="250"/>
    </location>
</feature>
<keyword evidence="4" id="KW-1185">Reference proteome</keyword>
<reference evidence="3 4" key="2">
    <citation type="submission" date="2023-10" db="EMBL/GenBank/DDBJ databases">
        <authorList>
            <person name="Han X.F."/>
        </authorList>
    </citation>
    <scope>NUCLEOTIDE SEQUENCE [LARGE SCALE GENOMIC DNA]</scope>
    <source>
        <strain evidence="3 4">KCTC 39840</strain>
    </source>
</reference>
<accession>A0ABU4HYI5</accession>
<feature type="non-terminal residue" evidence="3">
    <location>
        <position position="250"/>
    </location>
</feature>
<evidence type="ECO:0000256" key="1">
    <source>
        <dbReference type="SAM" id="MobiDB-lite"/>
    </source>
</evidence>
<organism evidence="3 4">
    <name type="scientific">Conexibacter stalactiti</name>
    <dbReference type="NCBI Taxonomy" id="1940611"/>
    <lineage>
        <taxon>Bacteria</taxon>
        <taxon>Bacillati</taxon>
        <taxon>Actinomycetota</taxon>
        <taxon>Thermoleophilia</taxon>
        <taxon>Solirubrobacterales</taxon>
        <taxon>Conexibacteraceae</taxon>
        <taxon>Conexibacter</taxon>
    </lineage>
</organism>
<dbReference type="NCBIfam" id="TIGR03769">
    <property type="entry name" value="P_ac_wall_RPT"/>
    <property type="match status" value="1"/>
</dbReference>
<keyword evidence="2" id="KW-0732">Signal</keyword>
<dbReference type="InterPro" id="IPR022435">
    <property type="entry name" value="Surface-anchored_actinobac"/>
</dbReference>
<sequence>MAILLATAMTTAATATATVGTAPAAAPTVLQDGHVDYGARFVGGVLRAQVKDGTAGSGAVVWRESSEVVFHVRPAARTTVPSAAAFAFLGAPGAPLWLLPQVQRQGVLWPGWNSEEIAAAQLTGPLSWSLDAVTGPGRFALFTAGSFGGVTKLFDSGDGLPDTVQVPAGTHAHGNWAFSAEGRYQLTFTTRAPLAPSGSASDTRTLTVTVGAVDPATGAPLPGDTPPPGGTRPPDTGRPPGGTTPPAGTQ</sequence>
<evidence type="ECO:0000313" key="4">
    <source>
        <dbReference type="Proteomes" id="UP001284601"/>
    </source>
</evidence>
<dbReference type="EMBL" id="JAWSTH010000137">
    <property type="protein sequence ID" value="MDW5598386.1"/>
    <property type="molecule type" value="Genomic_DNA"/>
</dbReference>
<feature type="signal peptide" evidence="2">
    <location>
        <begin position="1"/>
        <end position="17"/>
    </location>
</feature>
<dbReference type="NCBIfam" id="NF038134">
    <property type="entry name" value="choice_anch_M"/>
    <property type="match status" value="1"/>
</dbReference>
<gene>
    <name evidence="3" type="ORF">R7226_28765</name>
</gene>
<dbReference type="RefSeq" id="WP_318600913.1">
    <property type="nucleotide sequence ID" value="NZ_JAWSTH010000137.1"/>
</dbReference>
<feature type="chain" id="PRO_5045253758" evidence="2">
    <location>
        <begin position="18"/>
        <end position="250"/>
    </location>
</feature>
<reference evidence="4" key="1">
    <citation type="submission" date="2023-07" db="EMBL/GenBank/DDBJ databases">
        <title>Conexibacter stalactiti sp. nov., isolated from stalactites in a lava cave and emended description of the genus Conexibacter.</title>
        <authorList>
            <person name="Lee S.D."/>
        </authorList>
    </citation>
    <scope>NUCLEOTIDE SEQUENCE [LARGE SCALE GENOMIC DNA]</scope>
    <source>
        <strain evidence="4">KCTC 39840</strain>
    </source>
</reference>
<comment type="caution">
    <text evidence="3">The sequence shown here is derived from an EMBL/GenBank/DDBJ whole genome shotgun (WGS) entry which is preliminary data.</text>
</comment>
<evidence type="ECO:0000313" key="3">
    <source>
        <dbReference type="EMBL" id="MDW5598386.1"/>
    </source>
</evidence>
<feature type="compositionally biased region" description="Polar residues" evidence="1">
    <location>
        <begin position="198"/>
        <end position="208"/>
    </location>
</feature>
<name>A0ABU4HYI5_9ACTN</name>
<dbReference type="Proteomes" id="UP001284601">
    <property type="component" value="Unassembled WGS sequence"/>
</dbReference>
<evidence type="ECO:0000256" key="2">
    <source>
        <dbReference type="SAM" id="SignalP"/>
    </source>
</evidence>
<protein>
    <submittedName>
        <fullName evidence="3">Choice-of-anchor M domain-containing protein</fullName>
    </submittedName>
</protein>
<proteinExistence type="predicted"/>